<dbReference type="AlphaFoldDB" id="A0A183KFV7"/>
<proteinExistence type="predicted"/>
<protein>
    <submittedName>
        <fullName evidence="1">Uncharacterized protein</fullName>
    </submittedName>
</protein>
<organism evidence="1">
    <name type="scientific">Schistosoma curassoni</name>
    <dbReference type="NCBI Taxonomy" id="6186"/>
    <lineage>
        <taxon>Eukaryota</taxon>
        <taxon>Metazoa</taxon>
        <taxon>Spiralia</taxon>
        <taxon>Lophotrochozoa</taxon>
        <taxon>Platyhelminthes</taxon>
        <taxon>Trematoda</taxon>
        <taxon>Digenea</taxon>
        <taxon>Strigeidida</taxon>
        <taxon>Schistosomatoidea</taxon>
        <taxon>Schistosomatidae</taxon>
        <taxon>Schistosoma</taxon>
    </lineage>
</organism>
<dbReference type="WBParaSite" id="SCUD_0001390601-mRNA-1">
    <property type="protein sequence ID" value="SCUD_0001390601-mRNA-1"/>
    <property type="gene ID" value="SCUD_0001390601"/>
</dbReference>
<reference evidence="1" key="1">
    <citation type="submission" date="2016-06" db="UniProtKB">
        <authorList>
            <consortium name="WormBaseParasite"/>
        </authorList>
    </citation>
    <scope>IDENTIFICATION</scope>
</reference>
<name>A0A183KFV7_9TREM</name>
<evidence type="ECO:0000313" key="1">
    <source>
        <dbReference type="WBParaSite" id="SCUD_0001390601-mRNA-1"/>
    </source>
</evidence>
<accession>A0A183KFV7</accession>
<sequence>MYNHQQIYHQLYNNRDVYEEKSHDFHRNVLHVDYYVTHEDKQLVQERHVVIV</sequence>